<evidence type="ECO:0000256" key="10">
    <source>
        <dbReference type="ARBA" id="ARBA00023112"/>
    </source>
</evidence>
<keyword evidence="15" id="KW-1185">Reference proteome</keyword>
<dbReference type="GO" id="GO:0015099">
    <property type="term" value="F:nickel cation transmembrane transporter activity"/>
    <property type="evidence" value="ECO:0007669"/>
    <property type="project" value="UniProtKB-UniRule"/>
</dbReference>
<dbReference type="PANTHER" id="PTHR40659">
    <property type="entry name" value="NICKEL/COBALT EFFLUX SYSTEM RCNA"/>
    <property type="match status" value="1"/>
</dbReference>
<feature type="transmembrane region" description="Helical" evidence="13">
    <location>
        <begin position="52"/>
        <end position="70"/>
    </location>
</feature>
<accession>A0A6S7B5J0</accession>
<evidence type="ECO:0000256" key="12">
    <source>
        <dbReference type="ARBA" id="ARBA00023285"/>
    </source>
</evidence>
<evidence type="ECO:0000256" key="1">
    <source>
        <dbReference type="ARBA" id="ARBA00002510"/>
    </source>
</evidence>
<dbReference type="GO" id="GO:0046583">
    <property type="term" value="F:monoatomic cation efflux transmembrane transporter activity"/>
    <property type="evidence" value="ECO:0007669"/>
    <property type="project" value="TreeGrafter"/>
</dbReference>
<gene>
    <name evidence="14" type="ORF">LMG28614_02265</name>
</gene>
<keyword evidence="6" id="KW-0533">Nickel</keyword>
<evidence type="ECO:0000256" key="4">
    <source>
        <dbReference type="ARBA" id="ARBA00022448"/>
    </source>
</evidence>
<evidence type="ECO:0000256" key="9">
    <source>
        <dbReference type="ARBA" id="ARBA00023065"/>
    </source>
</evidence>
<reference evidence="14 15" key="1">
    <citation type="submission" date="2020-04" db="EMBL/GenBank/DDBJ databases">
        <authorList>
            <person name="De Canck E."/>
        </authorList>
    </citation>
    <scope>NUCLEOTIDE SEQUENCE [LARGE SCALE GENOMIC DNA]</scope>
    <source>
        <strain evidence="14 15">LMG 28614</strain>
    </source>
</reference>
<comment type="caution">
    <text evidence="13">Lacks conserved residue(s) required for the propagation of feature annotation.</text>
</comment>
<keyword evidence="8 13" id="KW-1133">Transmembrane helix</keyword>
<evidence type="ECO:0000256" key="6">
    <source>
        <dbReference type="ARBA" id="ARBA00022596"/>
    </source>
</evidence>
<comment type="similarity">
    <text evidence="13">Belongs to the NiCoT transporter (TC 2.A.52) family.</text>
</comment>
<feature type="transmembrane region" description="Helical" evidence="13">
    <location>
        <begin position="15"/>
        <end position="40"/>
    </location>
</feature>
<evidence type="ECO:0000256" key="13">
    <source>
        <dbReference type="RuleBase" id="RU362101"/>
    </source>
</evidence>
<keyword evidence="11 13" id="KW-0472">Membrane</keyword>
<comment type="function">
    <text evidence="1">Efflux system for nickel and cobalt.</text>
</comment>
<dbReference type="Pfam" id="PF03824">
    <property type="entry name" value="NicO"/>
    <property type="match status" value="1"/>
</dbReference>
<keyword evidence="3" id="KW-0171">Cobalt transport</keyword>
<evidence type="ECO:0000256" key="11">
    <source>
        <dbReference type="ARBA" id="ARBA00023136"/>
    </source>
</evidence>
<evidence type="ECO:0000256" key="5">
    <source>
        <dbReference type="ARBA" id="ARBA00022475"/>
    </source>
</evidence>
<evidence type="ECO:0000256" key="8">
    <source>
        <dbReference type="ARBA" id="ARBA00022989"/>
    </source>
</evidence>
<evidence type="ECO:0000256" key="7">
    <source>
        <dbReference type="ARBA" id="ARBA00022692"/>
    </source>
</evidence>
<evidence type="ECO:0000313" key="15">
    <source>
        <dbReference type="Proteomes" id="UP000494365"/>
    </source>
</evidence>
<dbReference type="GO" id="GO:0005886">
    <property type="term" value="C:plasma membrane"/>
    <property type="evidence" value="ECO:0007669"/>
    <property type="project" value="UniProtKB-SubCell"/>
</dbReference>
<keyword evidence="4 13" id="KW-0813">Transport</keyword>
<sequence length="152" mass="17588">MAAFTVAIRGTVRQAILLGVAATISHAALVWLILLGGQYVRGSWNTEPDEPYFQIASAAVMVGVALWIIWRTWRQRCVAIASGHDHSHDRDLRHHDETRFIDTWYAMVRLEVFENGVPPRFRLYSEGRRPRAWPADQVRIETQHWWETTNLP</sequence>
<name>A0A6S7B5J0_9BURK</name>
<keyword evidence="9" id="KW-0406">Ion transport</keyword>
<dbReference type="GO" id="GO:0010045">
    <property type="term" value="P:response to nickel cation"/>
    <property type="evidence" value="ECO:0007669"/>
    <property type="project" value="TreeGrafter"/>
</dbReference>
<keyword evidence="12" id="KW-0170">Cobalt</keyword>
<dbReference type="GO" id="GO:0006824">
    <property type="term" value="P:cobalt ion transport"/>
    <property type="evidence" value="ECO:0007669"/>
    <property type="project" value="UniProtKB-KW"/>
</dbReference>
<dbReference type="AlphaFoldDB" id="A0A6S7B5J0"/>
<evidence type="ECO:0000256" key="2">
    <source>
        <dbReference type="ARBA" id="ARBA00004651"/>
    </source>
</evidence>
<dbReference type="Proteomes" id="UP000494365">
    <property type="component" value="Unassembled WGS sequence"/>
</dbReference>
<evidence type="ECO:0000256" key="3">
    <source>
        <dbReference type="ARBA" id="ARBA00022426"/>
    </source>
</evidence>
<dbReference type="PANTHER" id="PTHR40659:SF1">
    <property type="entry name" value="NICKEL_COBALT EFFLUX SYSTEM RCNA"/>
    <property type="match status" value="1"/>
</dbReference>
<proteinExistence type="inferred from homology"/>
<dbReference type="GO" id="GO:0032025">
    <property type="term" value="P:response to cobalt ion"/>
    <property type="evidence" value="ECO:0007669"/>
    <property type="project" value="TreeGrafter"/>
</dbReference>
<keyword evidence="10" id="KW-0921">Nickel transport</keyword>
<keyword evidence="7 13" id="KW-0812">Transmembrane</keyword>
<dbReference type="InterPro" id="IPR051224">
    <property type="entry name" value="NiCoT_RcnA"/>
</dbReference>
<keyword evidence="5" id="KW-1003">Cell membrane</keyword>
<evidence type="ECO:0000313" key="14">
    <source>
        <dbReference type="EMBL" id="CAB3786253.1"/>
    </source>
</evidence>
<organism evidence="14 15">
    <name type="scientific">Paraburkholderia ultramafica</name>
    <dbReference type="NCBI Taxonomy" id="1544867"/>
    <lineage>
        <taxon>Bacteria</taxon>
        <taxon>Pseudomonadati</taxon>
        <taxon>Pseudomonadota</taxon>
        <taxon>Betaproteobacteria</taxon>
        <taxon>Burkholderiales</taxon>
        <taxon>Burkholderiaceae</taxon>
        <taxon>Paraburkholderia</taxon>
    </lineage>
</organism>
<protein>
    <recommendedName>
        <fullName evidence="13">Nickel/cobalt efflux system</fullName>
    </recommendedName>
</protein>
<dbReference type="EMBL" id="CADIKK010000009">
    <property type="protein sequence ID" value="CAB3786253.1"/>
    <property type="molecule type" value="Genomic_DNA"/>
</dbReference>
<dbReference type="InterPro" id="IPR011541">
    <property type="entry name" value="Ni/Co_transpt_high_affinity"/>
</dbReference>
<comment type="subcellular location">
    <subcellularLocation>
        <location evidence="2 13">Cell membrane</location>
        <topology evidence="2 13">Multi-pass membrane protein</topology>
    </subcellularLocation>
</comment>